<organism evidence="2 3">
    <name type="scientific">Datura stramonium</name>
    <name type="common">Jimsonweed</name>
    <name type="synonym">Common thornapple</name>
    <dbReference type="NCBI Taxonomy" id="4076"/>
    <lineage>
        <taxon>Eukaryota</taxon>
        <taxon>Viridiplantae</taxon>
        <taxon>Streptophyta</taxon>
        <taxon>Embryophyta</taxon>
        <taxon>Tracheophyta</taxon>
        <taxon>Spermatophyta</taxon>
        <taxon>Magnoliopsida</taxon>
        <taxon>eudicotyledons</taxon>
        <taxon>Gunneridae</taxon>
        <taxon>Pentapetalae</taxon>
        <taxon>asterids</taxon>
        <taxon>lamiids</taxon>
        <taxon>Solanales</taxon>
        <taxon>Solanaceae</taxon>
        <taxon>Solanoideae</taxon>
        <taxon>Datureae</taxon>
        <taxon>Datura</taxon>
    </lineage>
</organism>
<dbReference type="InterPro" id="IPR017972">
    <property type="entry name" value="Cyt_P450_CS"/>
</dbReference>
<evidence type="ECO:0000313" key="2">
    <source>
        <dbReference type="EMBL" id="MCD7459663.1"/>
    </source>
</evidence>
<dbReference type="Proteomes" id="UP000823775">
    <property type="component" value="Unassembled WGS sequence"/>
</dbReference>
<dbReference type="PROSITE" id="PS00086">
    <property type="entry name" value="CYTOCHROME_P450"/>
    <property type="match status" value="1"/>
</dbReference>
<comment type="caution">
    <text evidence="2">The sequence shown here is derived from an EMBL/GenBank/DDBJ whole genome shotgun (WGS) entry which is preliminary data.</text>
</comment>
<evidence type="ECO:0000313" key="3">
    <source>
        <dbReference type="Proteomes" id="UP000823775"/>
    </source>
</evidence>
<name>A0ABS8SLG8_DATST</name>
<protein>
    <recommendedName>
        <fullName evidence="4">Cytochrome P450</fullName>
    </recommendedName>
</protein>
<dbReference type="PANTHER" id="PTHR47951:SF7">
    <property type="entry name" value="FLAVONOID 3',5'-HYDROXYLASE-LIKE ISOFORM X1"/>
    <property type="match status" value="1"/>
</dbReference>
<dbReference type="Gene3D" id="1.10.630.10">
    <property type="entry name" value="Cytochrome P450"/>
    <property type="match status" value="1"/>
</dbReference>
<gene>
    <name evidence="2" type="ORF">HAX54_041580</name>
</gene>
<keyword evidence="1" id="KW-0560">Oxidoreductase</keyword>
<keyword evidence="1" id="KW-0479">Metal-binding</keyword>
<evidence type="ECO:0008006" key="4">
    <source>
        <dbReference type="Google" id="ProtNLM"/>
    </source>
</evidence>
<keyword evidence="1" id="KW-0503">Monooxygenase</keyword>
<keyword evidence="1" id="KW-0349">Heme</keyword>
<sequence>MEQKDSGISVDLVKIKAILVDIVIGGTDTTITTVEWYLPFGSGRRICAGLPLAEKMLMFILASLLHSFDWKLPEGETVDLSEGLGLVIKKSERLFAIPTPRLQNFELYQ</sequence>
<keyword evidence="1" id="KW-0408">Iron</keyword>
<accession>A0ABS8SLG8</accession>
<reference evidence="2 3" key="1">
    <citation type="journal article" date="2021" name="BMC Genomics">
        <title>Datura genome reveals duplications of psychoactive alkaloid biosynthetic genes and high mutation rate following tissue culture.</title>
        <authorList>
            <person name="Rajewski A."/>
            <person name="Carter-House D."/>
            <person name="Stajich J."/>
            <person name="Litt A."/>
        </authorList>
    </citation>
    <scope>NUCLEOTIDE SEQUENCE [LARGE SCALE GENOMIC DNA]</scope>
    <source>
        <strain evidence="2">AR-01</strain>
    </source>
</reference>
<dbReference type="InterPro" id="IPR001128">
    <property type="entry name" value="Cyt_P450"/>
</dbReference>
<dbReference type="Pfam" id="PF00067">
    <property type="entry name" value="p450"/>
    <property type="match status" value="1"/>
</dbReference>
<evidence type="ECO:0000256" key="1">
    <source>
        <dbReference type="RuleBase" id="RU000461"/>
    </source>
</evidence>
<dbReference type="EMBL" id="JACEIK010000600">
    <property type="protein sequence ID" value="MCD7459663.1"/>
    <property type="molecule type" value="Genomic_DNA"/>
</dbReference>
<keyword evidence="3" id="KW-1185">Reference proteome</keyword>
<proteinExistence type="inferred from homology"/>
<dbReference type="PANTHER" id="PTHR47951">
    <property type="entry name" value="OS08G0547900 PROTEIN"/>
    <property type="match status" value="1"/>
</dbReference>
<dbReference type="SUPFAM" id="SSF48264">
    <property type="entry name" value="Cytochrome P450"/>
    <property type="match status" value="1"/>
</dbReference>
<comment type="similarity">
    <text evidence="1">Belongs to the cytochrome P450 family.</text>
</comment>
<dbReference type="InterPro" id="IPR036396">
    <property type="entry name" value="Cyt_P450_sf"/>
</dbReference>